<dbReference type="SUPFAM" id="SSF52540">
    <property type="entry name" value="P-loop containing nucleoside triphosphate hydrolases"/>
    <property type="match status" value="1"/>
</dbReference>
<dbReference type="InterPro" id="IPR027417">
    <property type="entry name" value="P-loop_NTPase"/>
</dbReference>
<dbReference type="Proteomes" id="UP000297713">
    <property type="component" value="Unassembled WGS sequence"/>
</dbReference>
<evidence type="ECO:0000259" key="1">
    <source>
        <dbReference type="Pfam" id="PF01656"/>
    </source>
</evidence>
<dbReference type="AlphaFoldDB" id="A0A4Y8PFB9"/>
<proteinExistence type="predicted"/>
<sequence>MLKSYLLMSIGSKGGTGKTTAMLLLADWLLLKGKSVQVIEADLENSGKAGGISHWFRESLKLDIRSARECDMVLETAAENEFTLVDLPANSGAEIKGWWKELITPEVLTEMKVEVVAVGSITPYPGSTGGIFDWATVLQDHCKYLIAKNMMHSKIAHFSDYYDSKSGQQFRKSYLPYEIKISSLLQEAMQQLVKTGLRPSLALDDKSIPLLLRQRIRNWSQAVFDQLDALDLFSPLHKKGDLSEI</sequence>
<accession>A0A4Y8PFB9</accession>
<dbReference type="EMBL" id="LXQC01000113">
    <property type="protein sequence ID" value="TFE70722.1"/>
    <property type="molecule type" value="Genomic_DNA"/>
</dbReference>
<dbReference type="Pfam" id="PF01656">
    <property type="entry name" value="CbiA"/>
    <property type="match status" value="1"/>
</dbReference>
<feature type="domain" description="CobQ/CobB/MinD/ParA nucleotide binding" evidence="1">
    <location>
        <begin position="9"/>
        <end position="47"/>
    </location>
</feature>
<dbReference type="InterPro" id="IPR002586">
    <property type="entry name" value="CobQ/CobB/MinD/ParA_Nub-bd_dom"/>
</dbReference>
<comment type="caution">
    <text evidence="2">The sequence shown here is derived from an EMBL/GenBank/DDBJ whole genome shotgun (WGS) entry which is preliminary data.</text>
</comment>
<dbReference type="Gene3D" id="3.40.50.300">
    <property type="entry name" value="P-loop containing nucleotide triphosphate hydrolases"/>
    <property type="match status" value="1"/>
</dbReference>
<protein>
    <submittedName>
        <fullName evidence="2">Conjugal transfer protein TraL</fullName>
    </submittedName>
</protein>
<name>A0A4Y8PFB9_9BACT</name>
<reference evidence="2 3" key="1">
    <citation type="submission" date="2016-05" db="EMBL/GenBank/DDBJ databases">
        <title>Diversity and Homogeneity among Thermoacidophilic Verrucomicrobia Methanotrophs Linked with Geographical Origin.</title>
        <authorList>
            <person name="Erikstad H.-A."/>
            <person name="Smestad N.B."/>
            <person name="Ceballos R.M."/>
            <person name="Birkeland N.-K."/>
        </authorList>
    </citation>
    <scope>NUCLEOTIDE SEQUENCE [LARGE SCALE GENOMIC DNA]</scope>
    <source>
        <strain evidence="2 3">Phi</strain>
    </source>
</reference>
<gene>
    <name evidence="2" type="ORF">A7Q10_06600</name>
</gene>
<dbReference type="OrthoDB" id="69313at2"/>
<evidence type="ECO:0000313" key="2">
    <source>
        <dbReference type="EMBL" id="TFE70722.1"/>
    </source>
</evidence>
<organism evidence="2 3">
    <name type="scientific">Methylacidiphilum caldifontis</name>
    <dbReference type="NCBI Taxonomy" id="2795386"/>
    <lineage>
        <taxon>Bacteria</taxon>
        <taxon>Pseudomonadati</taxon>
        <taxon>Verrucomicrobiota</taxon>
        <taxon>Methylacidiphilae</taxon>
        <taxon>Methylacidiphilales</taxon>
        <taxon>Methylacidiphilaceae</taxon>
        <taxon>Methylacidiphilum (ex Ratnadevi et al. 2023)</taxon>
    </lineage>
</organism>
<evidence type="ECO:0000313" key="3">
    <source>
        <dbReference type="Proteomes" id="UP000297713"/>
    </source>
</evidence>
<keyword evidence="3" id="KW-1185">Reference proteome</keyword>